<comment type="similarity">
    <text evidence="2 9">Belongs to the CN hydrolase family. Apolipoprotein N-acyltransferase subfamily.</text>
</comment>
<evidence type="ECO:0000313" key="11">
    <source>
        <dbReference type="EMBL" id="BAI80458.1"/>
    </source>
</evidence>
<keyword evidence="6 9" id="KW-1133">Transmembrane helix</keyword>
<dbReference type="UniPathway" id="UPA00666"/>
<dbReference type="OrthoDB" id="9804277at2"/>
<comment type="function">
    <text evidence="9">Catalyzes the phospholipid dependent N-acylation of the N-terminal cysteine of apolipoprotein, the last step in lipoprotein maturation.</text>
</comment>
<dbReference type="InterPro" id="IPR036526">
    <property type="entry name" value="C-N_Hydrolase_sf"/>
</dbReference>
<evidence type="ECO:0000256" key="8">
    <source>
        <dbReference type="ARBA" id="ARBA00023315"/>
    </source>
</evidence>
<feature type="transmembrane region" description="Helical" evidence="9">
    <location>
        <begin position="30"/>
        <end position="46"/>
    </location>
</feature>
<comment type="catalytic activity">
    <reaction evidence="9">
        <text>N-terminal S-1,2-diacyl-sn-glyceryl-L-cysteinyl-[lipoprotein] + a glycerophospholipid = N-acyl-S-1,2-diacyl-sn-glyceryl-L-cysteinyl-[lipoprotein] + a 2-acyl-sn-glycero-3-phospholipid + H(+)</text>
        <dbReference type="Rhea" id="RHEA:48228"/>
        <dbReference type="Rhea" id="RHEA-COMP:14681"/>
        <dbReference type="Rhea" id="RHEA-COMP:14684"/>
        <dbReference type="ChEBI" id="CHEBI:15378"/>
        <dbReference type="ChEBI" id="CHEBI:136912"/>
        <dbReference type="ChEBI" id="CHEBI:140656"/>
        <dbReference type="ChEBI" id="CHEBI:140657"/>
        <dbReference type="ChEBI" id="CHEBI:140660"/>
        <dbReference type="EC" id="2.3.1.269"/>
    </reaction>
</comment>
<keyword evidence="7 9" id="KW-0472">Membrane</keyword>
<dbReference type="EC" id="2.3.1.269" evidence="9"/>
<evidence type="ECO:0000256" key="9">
    <source>
        <dbReference type="HAMAP-Rule" id="MF_01148"/>
    </source>
</evidence>
<gene>
    <name evidence="9" type="primary">lnt</name>
    <name evidence="11" type="ordered locus">DEFDS_0986</name>
</gene>
<dbReference type="Gene3D" id="3.60.110.10">
    <property type="entry name" value="Carbon-nitrogen hydrolase"/>
    <property type="match status" value="1"/>
</dbReference>
<keyword evidence="9" id="KW-0997">Cell inner membrane</keyword>
<feature type="domain" description="CN hydrolase" evidence="10">
    <location>
        <begin position="214"/>
        <end position="453"/>
    </location>
</feature>
<keyword evidence="11" id="KW-0449">Lipoprotein</keyword>
<feature type="transmembrane region" description="Helical" evidence="9">
    <location>
        <begin position="82"/>
        <end position="104"/>
    </location>
</feature>
<name>D3PCY5_DEFDS</name>
<dbReference type="CDD" id="cd07571">
    <property type="entry name" value="ALP_N-acyl_transferase"/>
    <property type="match status" value="1"/>
</dbReference>
<feature type="transmembrane region" description="Helical" evidence="9">
    <location>
        <begin position="150"/>
        <end position="174"/>
    </location>
</feature>
<dbReference type="InterPro" id="IPR003010">
    <property type="entry name" value="C-N_Hydrolase"/>
</dbReference>
<dbReference type="RefSeq" id="WP_013007705.1">
    <property type="nucleotide sequence ID" value="NC_013939.1"/>
</dbReference>
<comment type="pathway">
    <text evidence="9">Protein modification; lipoprotein biosynthesis (N-acyl transfer).</text>
</comment>
<dbReference type="GO" id="GO:0016410">
    <property type="term" value="F:N-acyltransferase activity"/>
    <property type="evidence" value="ECO:0007669"/>
    <property type="project" value="UniProtKB-UniRule"/>
</dbReference>
<evidence type="ECO:0000256" key="3">
    <source>
        <dbReference type="ARBA" id="ARBA00022475"/>
    </source>
</evidence>
<evidence type="ECO:0000259" key="10">
    <source>
        <dbReference type="PROSITE" id="PS50263"/>
    </source>
</evidence>
<dbReference type="PANTHER" id="PTHR38686">
    <property type="entry name" value="APOLIPOPROTEIN N-ACYLTRANSFERASE"/>
    <property type="match status" value="1"/>
</dbReference>
<evidence type="ECO:0000256" key="6">
    <source>
        <dbReference type="ARBA" id="ARBA00022989"/>
    </source>
</evidence>
<protein>
    <recommendedName>
        <fullName evidence="9">Apolipoprotein N-acyltransferase</fullName>
        <shortName evidence="9">ALP N-acyltransferase</shortName>
        <ecNumber evidence="9">2.3.1.269</ecNumber>
    </recommendedName>
</protein>
<dbReference type="Proteomes" id="UP000001520">
    <property type="component" value="Chromosome"/>
</dbReference>
<evidence type="ECO:0000256" key="1">
    <source>
        <dbReference type="ARBA" id="ARBA00004651"/>
    </source>
</evidence>
<keyword evidence="5 9" id="KW-0812">Transmembrane</keyword>
<keyword evidence="8 9" id="KW-0012">Acyltransferase</keyword>
<evidence type="ECO:0000313" key="12">
    <source>
        <dbReference type="Proteomes" id="UP000001520"/>
    </source>
</evidence>
<dbReference type="eggNOG" id="COG0815">
    <property type="taxonomic scope" value="Bacteria"/>
</dbReference>
<dbReference type="EMBL" id="AP011529">
    <property type="protein sequence ID" value="BAI80458.1"/>
    <property type="molecule type" value="Genomic_DNA"/>
</dbReference>
<dbReference type="Pfam" id="PF00795">
    <property type="entry name" value="CN_hydrolase"/>
    <property type="match status" value="1"/>
</dbReference>
<feature type="transmembrane region" description="Helical" evidence="9">
    <location>
        <begin position="111"/>
        <end position="130"/>
    </location>
</feature>
<proteinExistence type="inferred from homology"/>
<evidence type="ECO:0000256" key="7">
    <source>
        <dbReference type="ARBA" id="ARBA00023136"/>
    </source>
</evidence>
<evidence type="ECO:0000256" key="5">
    <source>
        <dbReference type="ARBA" id="ARBA00022692"/>
    </source>
</evidence>
<dbReference type="GO" id="GO:0005886">
    <property type="term" value="C:plasma membrane"/>
    <property type="evidence" value="ECO:0007669"/>
    <property type="project" value="UniProtKB-SubCell"/>
</dbReference>
<keyword evidence="3 9" id="KW-1003">Cell membrane</keyword>
<dbReference type="PANTHER" id="PTHR38686:SF1">
    <property type="entry name" value="APOLIPOPROTEIN N-ACYLTRANSFERASE"/>
    <property type="match status" value="1"/>
</dbReference>
<dbReference type="InterPro" id="IPR004563">
    <property type="entry name" value="Apolipo_AcylTrfase"/>
</dbReference>
<dbReference type="KEGG" id="ddf:DEFDS_0986"/>
<evidence type="ECO:0000256" key="2">
    <source>
        <dbReference type="ARBA" id="ARBA00010065"/>
    </source>
</evidence>
<sequence length="496" mass="58039">MQKFTKIGLFLLSLCLLVLSTPGYNYYLFAYFALLPFFYAINKLELRKAIFYTYVHFTFFYMITLSWIVITISEFGNAPKLVGIILLFLFSSYLALYWMIFVFVFKKGFNIVLISAFFTILEIIKSWFLTGFPWLNLGITQYNNPFISKLYSYIGELGVSFILVLINLSLFYFFTNKRAKYLYGILIFIFLVVFANIVPVNNKQKLSYLKIATIQPSYSQKDKWDPNKKEQLIDNVLKMYSSLEGNYDLIVLPESVFPTFCNEDDWIINYLASNKKSEGVIFGCLRYEGKEKIEYYNSVYFLKNNNYEYYDKIHLVPFGEYFPLKSILKPIEYYFFQDAEDFSLGNEYKIFELNQDVFIASPLCYESAYSSLVKKFLDKGTDLLVFLSNDSWFGKSKGRYQHLAIDIIRSYEFHRSVVRATQSGISACINPLEKGVVTLGISKKGVLKCDLPIIDDKTFFERVGYNYLIIIIILSLIYEIIKRNLLIKLFKKGNKK</sequence>
<comment type="subcellular location">
    <subcellularLocation>
        <location evidence="9">Cell inner membrane</location>
        <topology evidence="9">Multi-pass membrane protein</topology>
    </subcellularLocation>
    <subcellularLocation>
        <location evidence="1">Cell membrane</location>
        <topology evidence="1">Multi-pass membrane protein</topology>
    </subcellularLocation>
</comment>
<dbReference type="HOGENOM" id="CLU_019563_1_1_0"/>
<feature type="transmembrane region" description="Helical" evidence="9">
    <location>
        <begin position="51"/>
        <end position="70"/>
    </location>
</feature>
<dbReference type="InterPro" id="IPR045378">
    <property type="entry name" value="LNT_N"/>
</dbReference>
<dbReference type="Pfam" id="PF20154">
    <property type="entry name" value="LNT_N"/>
    <property type="match status" value="1"/>
</dbReference>
<feature type="transmembrane region" description="Helical" evidence="9">
    <location>
        <begin position="464"/>
        <end position="481"/>
    </location>
</feature>
<dbReference type="SUPFAM" id="SSF56317">
    <property type="entry name" value="Carbon-nitrogen hydrolase"/>
    <property type="match status" value="1"/>
</dbReference>
<dbReference type="HAMAP" id="MF_01148">
    <property type="entry name" value="Lnt"/>
    <property type="match status" value="1"/>
</dbReference>
<evidence type="ECO:0000256" key="4">
    <source>
        <dbReference type="ARBA" id="ARBA00022679"/>
    </source>
</evidence>
<accession>D3PCY5</accession>
<feature type="transmembrane region" description="Helical" evidence="9">
    <location>
        <begin position="181"/>
        <end position="200"/>
    </location>
</feature>
<reference evidence="11 12" key="1">
    <citation type="journal article" date="2010" name="DNA Res.">
        <title>Bacterial lifestyle in a deep-sea hydrothermal vent chimney revealed by the genome sequence of the thermophilic bacterium Deferribacter desulfuricans SSM1.</title>
        <authorList>
            <person name="Takaki Y."/>
            <person name="Shimamura S."/>
            <person name="Nakagawa S."/>
            <person name="Fukuhara Y."/>
            <person name="Horikawa H."/>
            <person name="Ankai A."/>
            <person name="Harada T."/>
            <person name="Hosoyama A."/>
            <person name="Oguchi A."/>
            <person name="Fukui S."/>
            <person name="Fujita N."/>
            <person name="Takami H."/>
            <person name="Takai K."/>
        </authorList>
    </citation>
    <scope>NUCLEOTIDE SEQUENCE [LARGE SCALE GENOMIC DNA]</scope>
    <source>
        <strain evidence="12">DSM 14783 / JCM 11476 / NBRC 101012 / SSM1</strain>
    </source>
</reference>
<dbReference type="PROSITE" id="PS50263">
    <property type="entry name" value="CN_HYDROLASE"/>
    <property type="match status" value="1"/>
</dbReference>
<dbReference type="STRING" id="639282.DEFDS_0986"/>
<keyword evidence="4 9" id="KW-0808">Transferase</keyword>
<dbReference type="NCBIfam" id="TIGR00546">
    <property type="entry name" value="lnt"/>
    <property type="match status" value="1"/>
</dbReference>
<dbReference type="AlphaFoldDB" id="D3PCY5"/>
<dbReference type="GO" id="GO:0042158">
    <property type="term" value="P:lipoprotein biosynthetic process"/>
    <property type="evidence" value="ECO:0007669"/>
    <property type="project" value="UniProtKB-UniRule"/>
</dbReference>
<keyword evidence="12" id="KW-1185">Reference proteome</keyword>
<organism evidence="11 12">
    <name type="scientific">Deferribacter desulfuricans (strain DSM 14783 / JCM 11476 / NBRC 101012 / SSM1)</name>
    <dbReference type="NCBI Taxonomy" id="639282"/>
    <lineage>
        <taxon>Bacteria</taxon>
        <taxon>Pseudomonadati</taxon>
        <taxon>Deferribacterota</taxon>
        <taxon>Deferribacteres</taxon>
        <taxon>Deferribacterales</taxon>
        <taxon>Deferribacteraceae</taxon>
        <taxon>Deferribacter</taxon>
    </lineage>
</organism>